<dbReference type="RefSeq" id="WP_053605632.1">
    <property type="nucleotide sequence ID" value="NZ_CP012600.1"/>
</dbReference>
<organism evidence="1 2">
    <name type="scientific">Bacillus gobiensis</name>
    <dbReference type="NCBI Taxonomy" id="1441095"/>
    <lineage>
        <taxon>Bacteria</taxon>
        <taxon>Bacillati</taxon>
        <taxon>Bacillota</taxon>
        <taxon>Bacilli</taxon>
        <taxon>Bacillales</taxon>
        <taxon>Bacillaceae</taxon>
        <taxon>Bacillus</taxon>
    </lineage>
</organism>
<dbReference type="Proteomes" id="UP000067625">
    <property type="component" value="Chromosome"/>
</dbReference>
<name>A0A0M4FU92_9BACI</name>
<dbReference type="AlphaFoldDB" id="A0A0M4FU92"/>
<protein>
    <recommendedName>
        <fullName evidence="3">DUF3139 domain-containing protein</fullName>
    </recommendedName>
</protein>
<dbReference type="PATRIC" id="fig|1441095.3.peg.4705"/>
<gene>
    <name evidence="1" type="ORF">AM592_21240</name>
</gene>
<sequence>MKKMFISIIVVVAIIVAGIYSVKHFYETKANEIADKTEQYLINHPNKKKEEIKEVKGLNSKGGDYGVLVRVVYKDTPNIHHFYKQVDGKIVYDGNEDISKAKEPVL</sequence>
<reference evidence="2" key="1">
    <citation type="submission" date="2015-08" db="EMBL/GenBank/DDBJ databases">
        <title>Genome sequencing project for genomic taxonomy and phylogenomics of Bacillus-like bacteria.</title>
        <authorList>
            <person name="Liu B."/>
            <person name="Wang J."/>
            <person name="Zhu Y."/>
            <person name="Liu G."/>
            <person name="Chen Q."/>
            <person name="Chen Z."/>
            <person name="Lan J."/>
            <person name="Che J."/>
            <person name="Ge C."/>
            <person name="Shi H."/>
            <person name="Pan Z."/>
            <person name="Liu X."/>
        </authorList>
    </citation>
    <scope>NUCLEOTIDE SEQUENCE [LARGE SCALE GENOMIC DNA]</scope>
    <source>
        <strain evidence="2">FJAT-4402</strain>
    </source>
</reference>
<evidence type="ECO:0000313" key="2">
    <source>
        <dbReference type="Proteomes" id="UP000067625"/>
    </source>
</evidence>
<accession>A0A0M4FU92</accession>
<reference evidence="1 2" key="2">
    <citation type="journal article" date="2016" name="Int. J. Syst. Evol. Microbiol.">
        <title>Bacillus gobiensis sp. nov., isolated from a soil sample.</title>
        <authorList>
            <person name="Liu B."/>
            <person name="Liu G.H."/>
            <person name="Cetin S."/>
            <person name="Schumann P."/>
            <person name="Pan Z.Z."/>
            <person name="Chen Q.Q."/>
        </authorList>
    </citation>
    <scope>NUCLEOTIDE SEQUENCE [LARGE SCALE GENOMIC DNA]</scope>
    <source>
        <strain evidence="1 2">FJAT-4402</strain>
    </source>
</reference>
<dbReference type="OrthoDB" id="2738731at2"/>
<evidence type="ECO:0000313" key="1">
    <source>
        <dbReference type="EMBL" id="ALC83760.1"/>
    </source>
</evidence>
<evidence type="ECO:0008006" key="3">
    <source>
        <dbReference type="Google" id="ProtNLM"/>
    </source>
</evidence>
<keyword evidence="2" id="KW-1185">Reference proteome</keyword>
<proteinExistence type="predicted"/>
<dbReference type="EMBL" id="CP012600">
    <property type="protein sequence ID" value="ALC83760.1"/>
    <property type="molecule type" value="Genomic_DNA"/>
</dbReference>